<sequence length="97" mass="10468">MKARDLLRPSFAMYQQVPYFHEVAASGGFVGADLADGLVDAMTVHGDLDSVVGQLQERYGKWADWLELTPPGAVGGDALATAYQELFRVVARLNSAP</sequence>
<protein>
    <submittedName>
        <fullName evidence="1">Unannotated protein</fullName>
    </submittedName>
</protein>
<evidence type="ECO:0000313" key="1">
    <source>
        <dbReference type="EMBL" id="CAB5041769.1"/>
    </source>
</evidence>
<reference evidence="1" key="1">
    <citation type="submission" date="2020-05" db="EMBL/GenBank/DDBJ databases">
        <authorList>
            <person name="Chiriac C."/>
            <person name="Salcher M."/>
            <person name="Ghai R."/>
            <person name="Kavagutti S V."/>
        </authorList>
    </citation>
    <scope>NUCLEOTIDE SEQUENCE</scope>
</reference>
<organism evidence="1">
    <name type="scientific">freshwater metagenome</name>
    <dbReference type="NCBI Taxonomy" id="449393"/>
    <lineage>
        <taxon>unclassified sequences</taxon>
        <taxon>metagenomes</taxon>
        <taxon>ecological metagenomes</taxon>
    </lineage>
</organism>
<proteinExistence type="predicted"/>
<gene>
    <name evidence="1" type="ORF">UFOPK4234_01350</name>
</gene>
<dbReference type="EMBL" id="CAFBQA010000097">
    <property type="protein sequence ID" value="CAB5041769.1"/>
    <property type="molecule type" value="Genomic_DNA"/>
</dbReference>
<dbReference type="AlphaFoldDB" id="A0A6J7SK92"/>
<accession>A0A6J7SK92</accession>
<name>A0A6J7SK92_9ZZZZ</name>